<proteinExistence type="predicted"/>
<dbReference type="InterPro" id="IPR009097">
    <property type="entry name" value="Cyclic_Pdiesterase"/>
</dbReference>
<protein>
    <submittedName>
        <fullName evidence="2">Phage protease</fullName>
    </submittedName>
</protein>
<dbReference type="Pfam" id="PF13563">
    <property type="entry name" value="2_5_RNA_ligase2"/>
    <property type="match status" value="1"/>
</dbReference>
<keyword evidence="2" id="KW-0378">Hydrolase</keyword>
<gene>
    <name evidence="2" type="ORF">AAFH96_05825</name>
</gene>
<organism evidence="2 3">
    <name type="scientific">Polymorphospora lycopeni</name>
    <dbReference type="NCBI Taxonomy" id="3140240"/>
    <lineage>
        <taxon>Bacteria</taxon>
        <taxon>Bacillati</taxon>
        <taxon>Actinomycetota</taxon>
        <taxon>Actinomycetes</taxon>
        <taxon>Micromonosporales</taxon>
        <taxon>Micromonosporaceae</taxon>
        <taxon>Polymorphospora</taxon>
    </lineage>
</organism>
<evidence type="ECO:0000256" key="1">
    <source>
        <dbReference type="SAM" id="MobiDB-lite"/>
    </source>
</evidence>
<dbReference type="Pfam" id="PF10123">
    <property type="entry name" value="Mu-like_Pro"/>
    <property type="match status" value="1"/>
</dbReference>
<sequence length="650" mass="69490">MADLARRDGIELIRTGSWETMTGTWNPTPADIAAAIAAQDCPAIRKPVIKLGHVDKRFDGEPALGWFENLRSPDGGHTLVGDQVTLPWLAAVQAAAYPSRSIEGHYNHRCGAGHVHPFVLTAVALLGVTPPAVRTLRNLNDLPGHLGVAAGVPEGAEPVQVTIMAAEVHTGAMVALIPTEADAERLAVDGGEPAEQLHVTLAYLGDAVNLAPADRQDIIDTVSTAVNGMPVVEAEVFALSAFNPGDVSERKTCIVAGLSGDLLDAVHTLIGDSLQHLALPSQHAPWHAHMTLQYTDDLSRLAALVDRVGPVRFDRLRIALAGQHIDIPLIGGPEPDEAEEPGEELVAAADGDGNNLKRYWLGKGLSRWATKRHPWTTLYRLIRKHVGAARAKRIASQWFHDHFGYWPGDRRHRKVRAAAQEGELMTQPTPPADEPQTPQPVEPVPEPLADPAQPSEPQGDPILPAAEPEPAPQPEPEEDTLSTLNADVRSRLGLAEDADDTAILAALDALKTKADTPPQPDPQQVAAAAKAEEEANELRKEVKVLASQVQTMSQKLADAEKAKADTIKASVLDEAEKQGKFKPADRAQWETDYDEAPAAITRVLASIAPGTAVPVAASGYTGEAEPTQDTDAEFEAMMARLDGPTAVKES</sequence>
<dbReference type="Gene3D" id="3.90.1140.10">
    <property type="entry name" value="Cyclic phosphodiesterase"/>
    <property type="match status" value="1"/>
</dbReference>
<evidence type="ECO:0000313" key="3">
    <source>
        <dbReference type="Proteomes" id="UP001582793"/>
    </source>
</evidence>
<dbReference type="Proteomes" id="UP001582793">
    <property type="component" value="Unassembled WGS sequence"/>
</dbReference>
<feature type="region of interest" description="Disordered" evidence="1">
    <location>
        <begin position="513"/>
        <end position="534"/>
    </location>
</feature>
<name>A0ABV5CKV6_9ACTN</name>
<dbReference type="SUPFAM" id="SSF55144">
    <property type="entry name" value="LigT-like"/>
    <property type="match status" value="1"/>
</dbReference>
<keyword evidence="2" id="KW-0645">Protease</keyword>
<accession>A0ABV5CKV6</accession>
<dbReference type="GO" id="GO:0006508">
    <property type="term" value="P:proteolysis"/>
    <property type="evidence" value="ECO:0007669"/>
    <property type="project" value="UniProtKB-KW"/>
</dbReference>
<feature type="region of interest" description="Disordered" evidence="1">
    <location>
        <begin position="422"/>
        <end position="481"/>
    </location>
</feature>
<reference evidence="2 3" key="1">
    <citation type="submission" date="2024-04" db="EMBL/GenBank/DDBJ databases">
        <title>Polymorphospora sp. isolated from Baiyangdian Lake in Xiong'an New Area.</title>
        <authorList>
            <person name="Zhang X."/>
            <person name="Liu J."/>
        </authorList>
    </citation>
    <scope>NUCLEOTIDE SEQUENCE [LARGE SCALE GENOMIC DNA]</scope>
    <source>
        <strain evidence="2 3">2-325</strain>
    </source>
</reference>
<dbReference type="GO" id="GO:0008233">
    <property type="term" value="F:peptidase activity"/>
    <property type="evidence" value="ECO:0007669"/>
    <property type="project" value="UniProtKB-KW"/>
</dbReference>
<dbReference type="EMBL" id="JBCGDC010000011">
    <property type="protein sequence ID" value="MFB6392623.1"/>
    <property type="molecule type" value="Genomic_DNA"/>
</dbReference>
<keyword evidence="3" id="KW-1185">Reference proteome</keyword>
<dbReference type="RefSeq" id="WP_375733338.1">
    <property type="nucleotide sequence ID" value="NZ_JBCGDC010000011.1"/>
</dbReference>
<comment type="caution">
    <text evidence="2">The sequence shown here is derived from an EMBL/GenBank/DDBJ whole genome shotgun (WGS) entry which is preliminary data.</text>
</comment>
<dbReference type="InterPro" id="IPR012106">
    <property type="entry name" value="Phage_Mu_Gp1"/>
</dbReference>
<feature type="compositionally biased region" description="Pro residues" evidence="1">
    <location>
        <begin position="428"/>
        <end position="448"/>
    </location>
</feature>
<evidence type="ECO:0000313" key="2">
    <source>
        <dbReference type="EMBL" id="MFB6392623.1"/>
    </source>
</evidence>